<gene>
    <name evidence="2" type="ORF">DAEQUDRAFT_147319</name>
</gene>
<dbReference type="EMBL" id="KV429193">
    <property type="protein sequence ID" value="KZT63361.1"/>
    <property type="molecule type" value="Genomic_DNA"/>
</dbReference>
<dbReference type="Proteomes" id="UP000076727">
    <property type="component" value="Unassembled WGS sequence"/>
</dbReference>
<organism evidence="2 3">
    <name type="scientific">Daedalea quercina L-15889</name>
    <dbReference type="NCBI Taxonomy" id="1314783"/>
    <lineage>
        <taxon>Eukaryota</taxon>
        <taxon>Fungi</taxon>
        <taxon>Dikarya</taxon>
        <taxon>Basidiomycota</taxon>
        <taxon>Agaricomycotina</taxon>
        <taxon>Agaricomycetes</taxon>
        <taxon>Polyporales</taxon>
        <taxon>Fomitopsis</taxon>
    </lineage>
</organism>
<dbReference type="InterPro" id="IPR040976">
    <property type="entry name" value="Pkinase_fungal"/>
</dbReference>
<accession>A0A165KND8</accession>
<evidence type="ECO:0000313" key="2">
    <source>
        <dbReference type="EMBL" id="KZT63361.1"/>
    </source>
</evidence>
<protein>
    <recommendedName>
        <fullName evidence="1">Fungal-type protein kinase domain-containing protein</fullName>
    </recommendedName>
</protein>
<dbReference type="OrthoDB" id="5569250at2759"/>
<proteinExistence type="predicted"/>
<feature type="domain" description="Fungal-type protein kinase" evidence="1">
    <location>
        <begin position="244"/>
        <end position="458"/>
    </location>
</feature>
<dbReference type="AlphaFoldDB" id="A0A165KND8"/>
<evidence type="ECO:0000313" key="3">
    <source>
        <dbReference type="Proteomes" id="UP000076727"/>
    </source>
</evidence>
<dbReference type="Pfam" id="PF17667">
    <property type="entry name" value="Pkinase_fungal"/>
    <property type="match status" value="1"/>
</dbReference>
<keyword evidence="3" id="KW-1185">Reference proteome</keyword>
<name>A0A165KND8_9APHY</name>
<sequence>MDVAPAILHGLRAHQRCSLESMQTFLLKALTPGLSERQLLSKLQVAMENAHEISVRADVATRLNALKHAIANGTESRMYQRYIKLVNDVLAQCRQIQLPDLGGRSDLDMICVCNDPEVIFGTDADQITYREPDLVYINWRGIRRNDKQAPSWEDARRWAEESFRDKISLQLDWSQVLMVNELKNIHLSKDEVHDLRKYTPDQGKPVPYADPKGLVAYEAHDVPQLATWTGTGAVMSVQDATVPTGSKRKSTWWNSVDSTGTKIAKAYDENRPLPIVQMGIYASKMLSVKGMNRAHALGMLTQNDWTWIWYFDSAGAIQTQGFNIFAHTADFVVILMLLQFFKLPQWGFPEGANSQAQLAVVRGLPSQRAETHAPQEPAAGTGLSTTFEVNGTGEGYVSKTMVVHPASIVHRTSSVLTGRRTTVYDAEDPAAPGVPYVAKWSYPEAIRENEANTVWIARDIARADERAFRVLPHVAAFKDFANLSTDIIRAHLHPFDDSAESLVDPANHANRILRCIFEEKLEPLSYLTGLWVVRGMNDCIYCRCLR</sequence>
<evidence type="ECO:0000259" key="1">
    <source>
        <dbReference type="Pfam" id="PF17667"/>
    </source>
</evidence>
<reference evidence="2 3" key="1">
    <citation type="journal article" date="2016" name="Mol. Biol. Evol.">
        <title>Comparative Genomics of Early-Diverging Mushroom-Forming Fungi Provides Insights into the Origins of Lignocellulose Decay Capabilities.</title>
        <authorList>
            <person name="Nagy L.G."/>
            <person name="Riley R."/>
            <person name="Tritt A."/>
            <person name="Adam C."/>
            <person name="Daum C."/>
            <person name="Floudas D."/>
            <person name="Sun H."/>
            <person name="Yadav J.S."/>
            <person name="Pangilinan J."/>
            <person name="Larsson K.H."/>
            <person name="Matsuura K."/>
            <person name="Barry K."/>
            <person name="Labutti K."/>
            <person name="Kuo R."/>
            <person name="Ohm R.A."/>
            <person name="Bhattacharya S.S."/>
            <person name="Shirouzu T."/>
            <person name="Yoshinaga Y."/>
            <person name="Martin F.M."/>
            <person name="Grigoriev I.V."/>
            <person name="Hibbett D.S."/>
        </authorList>
    </citation>
    <scope>NUCLEOTIDE SEQUENCE [LARGE SCALE GENOMIC DNA]</scope>
    <source>
        <strain evidence="2 3">L-15889</strain>
    </source>
</reference>